<dbReference type="Gene3D" id="3.40.50.300">
    <property type="entry name" value="P-loop containing nucleotide triphosphate hydrolases"/>
    <property type="match status" value="1"/>
</dbReference>
<sequence length="243" mass="26293">MALIEFQHVSKTFSHTGGAKLLGAHLRERLRPQKRDVFYALKNVSFQVEPGHSMAIIGGNGAGKSTLLSLVAGLSRPNAGRVSVTGKVAALLELGSGFHADLTGRENVSLNASLLGLSRKRAEECFGAIVEFSGIGDFIEEPIRTYSSGMIMRLAFSVAVHMDPDILIIDEVLAVGDQNFQAKCFEKIAGFKHAGKTLLFVSHTPDMVRYLCDQALWLHHGEAMMVGSPEEVLQAYSARPVEG</sequence>
<name>Q02BK4_SOLUE</name>
<evidence type="ECO:0000256" key="4">
    <source>
        <dbReference type="ARBA" id="ARBA00022840"/>
    </source>
</evidence>
<dbReference type="HOGENOM" id="CLU_000604_1_2_0"/>
<dbReference type="GO" id="GO:0005524">
    <property type="term" value="F:ATP binding"/>
    <property type="evidence" value="ECO:0007669"/>
    <property type="project" value="UniProtKB-KW"/>
</dbReference>
<dbReference type="OrthoDB" id="9778870at2"/>
<accession>Q02BK4</accession>
<dbReference type="PANTHER" id="PTHR46743:SF2">
    <property type="entry name" value="TEICHOIC ACIDS EXPORT ATP-BINDING PROTEIN TAGH"/>
    <property type="match status" value="1"/>
</dbReference>
<dbReference type="GO" id="GO:0016020">
    <property type="term" value="C:membrane"/>
    <property type="evidence" value="ECO:0007669"/>
    <property type="project" value="InterPro"/>
</dbReference>
<proteinExistence type="inferred from homology"/>
<evidence type="ECO:0000313" key="6">
    <source>
        <dbReference type="EMBL" id="ABJ81562.1"/>
    </source>
</evidence>
<reference evidence="6" key="1">
    <citation type="submission" date="2006-10" db="EMBL/GenBank/DDBJ databases">
        <title>Complete sequence of Solibacter usitatus Ellin6076.</title>
        <authorList>
            <consortium name="US DOE Joint Genome Institute"/>
            <person name="Copeland A."/>
            <person name="Lucas S."/>
            <person name="Lapidus A."/>
            <person name="Barry K."/>
            <person name="Detter J.C."/>
            <person name="Glavina del Rio T."/>
            <person name="Hammon N."/>
            <person name="Israni S."/>
            <person name="Dalin E."/>
            <person name="Tice H."/>
            <person name="Pitluck S."/>
            <person name="Thompson L.S."/>
            <person name="Brettin T."/>
            <person name="Bruce D."/>
            <person name="Han C."/>
            <person name="Tapia R."/>
            <person name="Gilna P."/>
            <person name="Schmutz J."/>
            <person name="Larimer F."/>
            <person name="Land M."/>
            <person name="Hauser L."/>
            <person name="Kyrpides N."/>
            <person name="Mikhailova N."/>
            <person name="Janssen P.H."/>
            <person name="Kuske C.R."/>
            <person name="Richardson P."/>
        </authorList>
    </citation>
    <scope>NUCLEOTIDE SEQUENCE</scope>
    <source>
        <strain evidence="6">Ellin6076</strain>
    </source>
</reference>
<keyword evidence="3" id="KW-0547">Nucleotide-binding</keyword>
<dbReference type="InParanoid" id="Q02BK4"/>
<evidence type="ECO:0000256" key="3">
    <source>
        <dbReference type="ARBA" id="ARBA00022741"/>
    </source>
</evidence>
<keyword evidence="2" id="KW-0813">Transport</keyword>
<gene>
    <name evidence="6" type="ordered locus">Acid_0556</name>
</gene>
<evidence type="ECO:0000259" key="5">
    <source>
        <dbReference type="PROSITE" id="PS50893"/>
    </source>
</evidence>
<organism evidence="6">
    <name type="scientific">Solibacter usitatus (strain Ellin6076)</name>
    <dbReference type="NCBI Taxonomy" id="234267"/>
    <lineage>
        <taxon>Bacteria</taxon>
        <taxon>Pseudomonadati</taxon>
        <taxon>Acidobacteriota</taxon>
        <taxon>Terriglobia</taxon>
        <taxon>Bryobacterales</taxon>
        <taxon>Solibacteraceae</taxon>
        <taxon>Candidatus Solibacter</taxon>
    </lineage>
</organism>
<keyword evidence="4" id="KW-0067">ATP-binding</keyword>
<feature type="domain" description="ABC transporter" evidence="5">
    <location>
        <begin position="4"/>
        <end position="243"/>
    </location>
</feature>
<dbReference type="SUPFAM" id="SSF52540">
    <property type="entry name" value="P-loop containing nucleoside triphosphate hydrolases"/>
    <property type="match status" value="1"/>
</dbReference>
<dbReference type="PROSITE" id="PS50893">
    <property type="entry name" value="ABC_TRANSPORTER_2"/>
    <property type="match status" value="1"/>
</dbReference>
<protein>
    <submittedName>
        <fullName evidence="6">ABC transporter related</fullName>
    </submittedName>
</protein>
<dbReference type="GO" id="GO:0140359">
    <property type="term" value="F:ABC-type transporter activity"/>
    <property type="evidence" value="ECO:0007669"/>
    <property type="project" value="InterPro"/>
</dbReference>
<dbReference type="KEGG" id="sus:Acid_0556"/>
<dbReference type="STRING" id="234267.Acid_0556"/>
<dbReference type="InterPro" id="IPR050683">
    <property type="entry name" value="Bact_Polysacc_Export_ATP-bd"/>
</dbReference>
<evidence type="ECO:0000256" key="2">
    <source>
        <dbReference type="ARBA" id="ARBA00022448"/>
    </source>
</evidence>
<dbReference type="Pfam" id="PF00005">
    <property type="entry name" value="ABC_tran"/>
    <property type="match status" value="1"/>
</dbReference>
<dbReference type="InterPro" id="IPR003593">
    <property type="entry name" value="AAA+_ATPase"/>
</dbReference>
<dbReference type="PANTHER" id="PTHR46743">
    <property type="entry name" value="TEICHOIC ACIDS EXPORT ATP-BINDING PROTEIN TAGH"/>
    <property type="match status" value="1"/>
</dbReference>
<dbReference type="EMBL" id="CP000473">
    <property type="protein sequence ID" value="ABJ81562.1"/>
    <property type="molecule type" value="Genomic_DNA"/>
</dbReference>
<dbReference type="AlphaFoldDB" id="Q02BK4"/>
<dbReference type="eggNOG" id="COG1134">
    <property type="taxonomic scope" value="Bacteria"/>
</dbReference>
<dbReference type="GO" id="GO:0016887">
    <property type="term" value="F:ATP hydrolysis activity"/>
    <property type="evidence" value="ECO:0007669"/>
    <property type="project" value="InterPro"/>
</dbReference>
<dbReference type="CDD" id="cd03220">
    <property type="entry name" value="ABC_KpsT_Wzt"/>
    <property type="match status" value="1"/>
</dbReference>
<dbReference type="PROSITE" id="PS00211">
    <property type="entry name" value="ABC_TRANSPORTER_1"/>
    <property type="match status" value="1"/>
</dbReference>
<dbReference type="InterPro" id="IPR017871">
    <property type="entry name" value="ABC_transporter-like_CS"/>
</dbReference>
<dbReference type="InterPro" id="IPR027417">
    <property type="entry name" value="P-loop_NTPase"/>
</dbReference>
<comment type="similarity">
    <text evidence="1">Belongs to the ABC transporter superfamily.</text>
</comment>
<dbReference type="SMART" id="SM00382">
    <property type="entry name" value="AAA"/>
    <property type="match status" value="1"/>
</dbReference>
<dbReference type="InterPro" id="IPR003439">
    <property type="entry name" value="ABC_transporter-like_ATP-bd"/>
</dbReference>
<evidence type="ECO:0000256" key="1">
    <source>
        <dbReference type="ARBA" id="ARBA00005417"/>
    </source>
</evidence>
<dbReference type="InterPro" id="IPR015860">
    <property type="entry name" value="ABC_transpr_TagH-like"/>
</dbReference>